<evidence type="ECO:0000313" key="3">
    <source>
        <dbReference type="Proteomes" id="UP000095419"/>
    </source>
</evidence>
<accession>A0A174P842</accession>
<feature type="transmembrane region" description="Helical" evidence="1">
    <location>
        <begin position="155"/>
        <end position="176"/>
    </location>
</feature>
<sequence>MKTENSTGPLPGWTARWRKLFLAVIGTIALSGASCRSPAPMVTTVRSLSDSVQSARQSVLTLLPVPASEVKMALPMDRLAVLPRGAGYSGRSGQATVGVMRGGGDTLIFTSTCDSLARRVIALREELTRIRSETVRAVEEQPPEVLHSPTGWQWFWIRTGQAAAAVLSLSIVYRLLKRRLKTRNS</sequence>
<evidence type="ECO:0008006" key="4">
    <source>
        <dbReference type="Google" id="ProtNLM"/>
    </source>
</evidence>
<reference evidence="2 3" key="1">
    <citation type="submission" date="2015-09" db="EMBL/GenBank/DDBJ databases">
        <authorList>
            <consortium name="Pathogen Informatics"/>
        </authorList>
    </citation>
    <scope>NUCLEOTIDE SEQUENCE [LARGE SCALE GENOMIC DNA]</scope>
    <source>
        <strain evidence="2 3">2789STDY5608791</strain>
    </source>
</reference>
<gene>
    <name evidence="2" type="ORF">ERS417307_03918</name>
</gene>
<dbReference type="EMBL" id="CYZF01000015">
    <property type="protein sequence ID" value="CUP54918.1"/>
    <property type="molecule type" value="Genomic_DNA"/>
</dbReference>
<name>A0A174P842_BACUN</name>
<keyword evidence="1" id="KW-0472">Membrane</keyword>
<protein>
    <recommendedName>
        <fullName evidence="4">Lipoprotein</fullName>
    </recommendedName>
</protein>
<keyword evidence="1" id="KW-0812">Transmembrane</keyword>
<keyword evidence="1" id="KW-1133">Transmembrane helix</keyword>
<dbReference type="RefSeq" id="WP_240058006.1">
    <property type="nucleotide sequence ID" value="NZ_CYZF01000015.1"/>
</dbReference>
<dbReference type="Proteomes" id="UP000095419">
    <property type="component" value="Unassembled WGS sequence"/>
</dbReference>
<evidence type="ECO:0000313" key="2">
    <source>
        <dbReference type="EMBL" id="CUP54918.1"/>
    </source>
</evidence>
<dbReference type="PROSITE" id="PS51257">
    <property type="entry name" value="PROKAR_LIPOPROTEIN"/>
    <property type="match status" value="1"/>
</dbReference>
<proteinExistence type="predicted"/>
<evidence type="ECO:0000256" key="1">
    <source>
        <dbReference type="SAM" id="Phobius"/>
    </source>
</evidence>
<organism evidence="2 3">
    <name type="scientific">Bacteroides uniformis</name>
    <dbReference type="NCBI Taxonomy" id="820"/>
    <lineage>
        <taxon>Bacteria</taxon>
        <taxon>Pseudomonadati</taxon>
        <taxon>Bacteroidota</taxon>
        <taxon>Bacteroidia</taxon>
        <taxon>Bacteroidales</taxon>
        <taxon>Bacteroidaceae</taxon>
        <taxon>Bacteroides</taxon>
    </lineage>
</organism>
<dbReference type="AlphaFoldDB" id="A0A174P842"/>